<dbReference type="InterPro" id="IPR003593">
    <property type="entry name" value="AAA+_ATPase"/>
</dbReference>
<dbReference type="GO" id="GO:0003677">
    <property type="term" value="F:DNA binding"/>
    <property type="evidence" value="ECO:0007669"/>
    <property type="project" value="InterPro"/>
</dbReference>
<proteinExistence type="inferred from homology"/>
<organism evidence="14 15">
    <name type="scientific">Marinobacterium stanieri</name>
    <dbReference type="NCBI Taxonomy" id="49186"/>
    <lineage>
        <taxon>Bacteria</taxon>
        <taxon>Pseudomonadati</taxon>
        <taxon>Pseudomonadota</taxon>
        <taxon>Gammaproteobacteria</taxon>
        <taxon>Oceanospirillales</taxon>
        <taxon>Oceanospirillaceae</taxon>
        <taxon>Marinobacterium</taxon>
    </lineage>
</organism>
<name>A0A1N6SA46_9GAMM</name>
<dbReference type="STRING" id="49186.SAMN05421647_104123"/>
<evidence type="ECO:0000256" key="3">
    <source>
        <dbReference type="ARBA" id="ARBA00022695"/>
    </source>
</evidence>
<dbReference type="PANTHER" id="PTHR11669">
    <property type="entry name" value="REPLICATION FACTOR C / DNA POLYMERASE III GAMMA-TAU SUBUNIT"/>
    <property type="match status" value="1"/>
</dbReference>
<evidence type="ECO:0000259" key="13">
    <source>
        <dbReference type="SMART" id="SM00382"/>
    </source>
</evidence>
<sequence length="641" mass="69519">MSYQVLARKWRPKRFSEMVGQEHVLKALVNALDDDRLHHAYLFTGTRGVGKTSIARLFAKSLNCEQGVSSEPCGQCSACVEIAEGRFVDLIEVDAASRTKVEDTRELLENVQYAPTHGRFKVYLIDEVHMLSTSSFNALLKTLEEPPPHVKFLLATTDPQKLPMTVLSRCLQFNLKNMTAERIQRHLSFVLGEEQVEAEDAALWLLARAADGSMRDALSLTDQAIAFGAGAVREAEVRSMLGTIDQHLVYTIMQQLAARDPAQVLAAVQSLSEFAPDYHSVLGDILSLLHRVALAQVHPAAVDNSLGDRDQVMALAQQMRPEEVQLYYQVALMGRKDLPMVPEPREGLEMALLRMLAFRPADSAPLANEPAAAETTASPSPAAPPAAPAAQPQPAAPTTPSPVAPPPAPEPRTAPPQPAAPVQPAPAPSQPSPPPMDEPPPWEDLPPDLDEGTAKKPDPAGVSNVQPVAGNTRTATGAPESVSAPVTADAAAKPSAPAPATLSRPVSLPESDEDLTGDRWAAILPKLGLSGMVESIARNLSLEVDTPERLCFHYTREQEAMLSSERRERISAAIVQCLGEQPSIEFQQGEQSKETPAQLAQRRRIARQAEAVRSIENDDKVKELAQQFGARIEYESVRPID</sequence>
<reference evidence="14 15" key="1">
    <citation type="submission" date="2017-01" db="EMBL/GenBank/DDBJ databases">
        <authorList>
            <person name="Mah S.A."/>
            <person name="Swanson W.J."/>
            <person name="Moy G.W."/>
            <person name="Vacquier V.D."/>
        </authorList>
    </citation>
    <scope>NUCLEOTIDE SEQUENCE [LARGE SCALE GENOMIC DNA]</scope>
    <source>
        <strain evidence="14 15">DSM 7027</strain>
    </source>
</reference>
<dbReference type="GO" id="GO:0009360">
    <property type="term" value="C:DNA polymerase III complex"/>
    <property type="evidence" value="ECO:0007669"/>
    <property type="project" value="InterPro"/>
</dbReference>
<dbReference type="Pfam" id="PF12170">
    <property type="entry name" value="DNA_pol3_tau_5"/>
    <property type="match status" value="1"/>
</dbReference>
<evidence type="ECO:0000256" key="8">
    <source>
        <dbReference type="ARBA" id="ARBA00022840"/>
    </source>
</evidence>
<dbReference type="GO" id="GO:0006261">
    <property type="term" value="P:DNA-templated DNA replication"/>
    <property type="evidence" value="ECO:0007669"/>
    <property type="project" value="TreeGrafter"/>
</dbReference>
<dbReference type="NCBIfam" id="NF004046">
    <property type="entry name" value="PRK05563.1"/>
    <property type="match status" value="1"/>
</dbReference>
<keyword evidence="2 11" id="KW-0808">Transferase</keyword>
<evidence type="ECO:0000256" key="5">
    <source>
        <dbReference type="ARBA" id="ARBA00022723"/>
    </source>
</evidence>
<dbReference type="Proteomes" id="UP000186895">
    <property type="component" value="Unassembled WGS sequence"/>
</dbReference>
<evidence type="ECO:0000256" key="7">
    <source>
        <dbReference type="ARBA" id="ARBA00022833"/>
    </source>
</evidence>
<dbReference type="GO" id="GO:0005524">
    <property type="term" value="F:ATP binding"/>
    <property type="evidence" value="ECO:0007669"/>
    <property type="project" value="UniProtKB-KW"/>
</dbReference>
<dbReference type="InterPro" id="IPR045085">
    <property type="entry name" value="HLD_clamp_pol_III_gamma_tau"/>
</dbReference>
<dbReference type="AlphaFoldDB" id="A0A1N6SA46"/>
<dbReference type="Pfam" id="PF12169">
    <property type="entry name" value="DNA_pol3_gamma3"/>
    <property type="match status" value="1"/>
</dbReference>
<dbReference type="Gene3D" id="3.30.300.150">
    <property type="entry name" value="DNA polymerase III, tau subunit, domain V"/>
    <property type="match status" value="1"/>
</dbReference>
<comment type="catalytic activity">
    <reaction evidence="10 11">
        <text>DNA(n) + a 2'-deoxyribonucleoside 5'-triphosphate = DNA(n+1) + diphosphate</text>
        <dbReference type="Rhea" id="RHEA:22508"/>
        <dbReference type="Rhea" id="RHEA-COMP:17339"/>
        <dbReference type="Rhea" id="RHEA-COMP:17340"/>
        <dbReference type="ChEBI" id="CHEBI:33019"/>
        <dbReference type="ChEBI" id="CHEBI:61560"/>
        <dbReference type="ChEBI" id="CHEBI:173112"/>
        <dbReference type="EC" id="2.7.7.7"/>
    </reaction>
</comment>
<dbReference type="EMBL" id="FTMN01000004">
    <property type="protein sequence ID" value="SIQ37816.1"/>
    <property type="molecule type" value="Genomic_DNA"/>
</dbReference>
<dbReference type="PANTHER" id="PTHR11669:SF0">
    <property type="entry name" value="PROTEIN STICHEL-LIKE 2"/>
    <property type="match status" value="1"/>
</dbReference>
<keyword evidence="3 11" id="KW-0548">Nucleotidyltransferase</keyword>
<dbReference type="InterPro" id="IPR021029">
    <property type="entry name" value="DNA_pol_III_tau_dom-5"/>
</dbReference>
<evidence type="ECO:0000256" key="6">
    <source>
        <dbReference type="ARBA" id="ARBA00022741"/>
    </source>
</evidence>
<dbReference type="FunFam" id="1.20.272.10:FF:000003">
    <property type="entry name" value="DNA polymerase III subunit gamma/tau"/>
    <property type="match status" value="1"/>
</dbReference>
<dbReference type="InterPro" id="IPR038249">
    <property type="entry name" value="PolIII_tau_V_sf"/>
</dbReference>
<feature type="region of interest" description="Disordered" evidence="12">
    <location>
        <begin position="366"/>
        <end position="514"/>
    </location>
</feature>
<dbReference type="Gene3D" id="3.40.50.300">
    <property type="entry name" value="P-loop containing nucleotide triphosphate hydrolases"/>
    <property type="match status" value="1"/>
</dbReference>
<evidence type="ECO:0000256" key="10">
    <source>
        <dbReference type="ARBA" id="ARBA00049244"/>
    </source>
</evidence>
<dbReference type="SUPFAM" id="SSF52540">
    <property type="entry name" value="P-loop containing nucleoside triphosphate hydrolases"/>
    <property type="match status" value="1"/>
</dbReference>
<evidence type="ECO:0000256" key="4">
    <source>
        <dbReference type="ARBA" id="ARBA00022705"/>
    </source>
</evidence>
<keyword evidence="6 11" id="KW-0547">Nucleotide-binding</keyword>
<dbReference type="SUPFAM" id="SSF48019">
    <property type="entry name" value="post-AAA+ oligomerization domain-like"/>
    <property type="match status" value="1"/>
</dbReference>
<evidence type="ECO:0000256" key="12">
    <source>
        <dbReference type="SAM" id="MobiDB-lite"/>
    </source>
</evidence>
<dbReference type="SMART" id="SM00382">
    <property type="entry name" value="AAA"/>
    <property type="match status" value="1"/>
</dbReference>
<dbReference type="InterPro" id="IPR022754">
    <property type="entry name" value="DNA_pol_III_gamma-3"/>
</dbReference>
<feature type="compositionally biased region" description="Pro residues" evidence="12">
    <location>
        <begin position="394"/>
        <end position="444"/>
    </location>
</feature>
<accession>A0A1N6SA46</accession>
<evidence type="ECO:0000256" key="11">
    <source>
        <dbReference type="RuleBase" id="RU364063"/>
    </source>
</evidence>
<evidence type="ECO:0000256" key="1">
    <source>
        <dbReference type="ARBA" id="ARBA00006360"/>
    </source>
</evidence>
<feature type="compositionally biased region" description="Polar residues" evidence="12">
    <location>
        <begin position="463"/>
        <end position="475"/>
    </location>
</feature>
<feature type="compositionally biased region" description="Low complexity" evidence="12">
    <location>
        <begin position="481"/>
        <end position="503"/>
    </location>
</feature>
<dbReference type="Pfam" id="PF22608">
    <property type="entry name" value="DNAX_ATPase_lid"/>
    <property type="match status" value="1"/>
</dbReference>
<evidence type="ECO:0000313" key="14">
    <source>
        <dbReference type="EMBL" id="SIQ37816.1"/>
    </source>
</evidence>
<keyword evidence="9 11" id="KW-0239">DNA-directed DNA polymerase</keyword>
<evidence type="ECO:0000313" key="15">
    <source>
        <dbReference type="Proteomes" id="UP000186895"/>
    </source>
</evidence>
<comment type="subunit">
    <text evidence="11">DNA polymerase III contains a core (composed of alpha, epsilon and theta chains) that associates with a tau subunit. This core dimerizes to form the POLIII' complex. PolIII' associates with the gamma complex (composed of gamma, delta, delta', psi and chi chains) and with the beta chain to form the complete DNA polymerase III complex.</text>
</comment>
<gene>
    <name evidence="11" type="primary">dnaX</name>
    <name evidence="14" type="ORF">SAMN05421647_104123</name>
</gene>
<feature type="domain" description="AAA+ ATPase" evidence="13">
    <location>
        <begin position="37"/>
        <end position="179"/>
    </location>
</feature>
<dbReference type="InterPro" id="IPR008921">
    <property type="entry name" value="DNA_pol3_clamp-load_cplx_C"/>
</dbReference>
<dbReference type="Gene3D" id="1.10.8.60">
    <property type="match status" value="1"/>
</dbReference>
<dbReference type="FunFam" id="1.10.8.60:FF:000013">
    <property type="entry name" value="DNA polymerase III subunit gamma/tau"/>
    <property type="match status" value="1"/>
</dbReference>
<dbReference type="NCBIfam" id="TIGR02397">
    <property type="entry name" value="dnaX_nterm"/>
    <property type="match status" value="1"/>
</dbReference>
<dbReference type="GO" id="GO:0003887">
    <property type="term" value="F:DNA-directed DNA polymerase activity"/>
    <property type="evidence" value="ECO:0007669"/>
    <property type="project" value="UniProtKB-KW"/>
</dbReference>
<dbReference type="EC" id="2.7.7.7" evidence="11"/>
<evidence type="ECO:0000256" key="2">
    <source>
        <dbReference type="ARBA" id="ARBA00022679"/>
    </source>
</evidence>
<dbReference type="CDD" id="cd00009">
    <property type="entry name" value="AAA"/>
    <property type="match status" value="1"/>
</dbReference>
<feature type="compositionally biased region" description="Low complexity" evidence="12">
    <location>
        <begin position="366"/>
        <end position="380"/>
    </location>
</feature>
<dbReference type="InterPro" id="IPR050238">
    <property type="entry name" value="DNA_Rep/Repair_Clamp_Loader"/>
</dbReference>
<dbReference type="FunFam" id="3.40.50.300:FF:000014">
    <property type="entry name" value="DNA polymerase III subunit gamma/tau"/>
    <property type="match status" value="1"/>
</dbReference>
<dbReference type="RefSeq" id="WP_076462739.1">
    <property type="nucleotide sequence ID" value="NZ_FTMN01000004.1"/>
</dbReference>
<keyword evidence="5" id="KW-0479">Metal-binding</keyword>
<evidence type="ECO:0000256" key="9">
    <source>
        <dbReference type="ARBA" id="ARBA00022932"/>
    </source>
</evidence>
<dbReference type="InterPro" id="IPR027417">
    <property type="entry name" value="P-loop_NTPase"/>
</dbReference>
<comment type="similarity">
    <text evidence="1 11">Belongs to the DnaX/STICHEL family.</text>
</comment>
<dbReference type="Gene3D" id="1.20.272.10">
    <property type="match status" value="1"/>
</dbReference>
<comment type="function">
    <text evidence="11">DNA polymerase III is a complex, multichain enzyme responsible for most of the replicative synthesis in bacteria. This DNA polymerase also exhibits 3' to 5' exonuclease activity.</text>
</comment>
<dbReference type="eggNOG" id="COG2812">
    <property type="taxonomic scope" value="Bacteria"/>
</dbReference>
<keyword evidence="8 11" id="KW-0067">ATP-binding</keyword>
<keyword evidence="7" id="KW-0862">Zinc</keyword>
<dbReference type="PRINTS" id="PR01217">
    <property type="entry name" value="PRICHEXTENSN"/>
</dbReference>
<protein>
    <recommendedName>
        <fullName evidence="11">DNA polymerase III subunit gamma/tau</fullName>
        <ecNumber evidence="11">2.7.7.7</ecNumber>
    </recommendedName>
</protein>
<dbReference type="NCBIfam" id="NF005942">
    <property type="entry name" value="PRK07994.1"/>
    <property type="match status" value="1"/>
</dbReference>
<dbReference type="CDD" id="cd18137">
    <property type="entry name" value="HLD_clamp_pol_III_gamma_tau"/>
    <property type="match status" value="1"/>
</dbReference>
<dbReference type="GO" id="GO:0046872">
    <property type="term" value="F:metal ion binding"/>
    <property type="evidence" value="ECO:0007669"/>
    <property type="project" value="UniProtKB-KW"/>
</dbReference>
<keyword evidence="4 11" id="KW-0235">DNA replication</keyword>
<dbReference type="Pfam" id="PF13177">
    <property type="entry name" value="DNA_pol3_delta2"/>
    <property type="match status" value="1"/>
</dbReference>
<keyword evidence="15" id="KW-1185">Reference proteome</keyword>
<dbReference type="InterPro" id="IPR012763">
    <property type="entry name" value="DNA_pol_III_sug/sutau_N"/>
</dbReference>